<keyword evidence="1" id="KW-0378">Hydrolase</keyword>
<dbReference type="EMBL" id="JBHFQA010000023">
    <property type="protein sequence ID" value="KAL2077910.1"/>
    <property type="molecule type" value="Genomic_DNA"/>
</dbReference>
<dbReference type="Gene3D" id="4.10.60.10">
    <property type="entry name" value="Zinc finger, CCHC-type"/>
    <property type="match status" value="1"/>
</dbReference>
<feature type="domain" description="Peptidase A2" evidence="4">
    <location>
        <begin position="299"/>
        <end position="380"/>
    </location>
</feature>
<protein>
    <recommendedName>
        <fullName evidence="2">Gypsy retrotransposon integrase-like protein 1</fullName>
    </recommendedName>
</protein>
<feature type="domain" description="Integrase catalytic" evidence="5">
    <location>
        <begin position="530"/>
        <end position="680"/>
    </location>
</feature>
<sequence length="838" mass="93957">MATFGRIDAFDSSTEQWSRYAERLNFYFVANSISDDDKKRAILLTVCGPVVYGVLRDLIAPSEPADMSFNDLVTKLQDHYDPKSNVIVERFKFQSCTRNCEESVNSFVARLKHQAARCAFAGTLEERLRDQLVWGINMEQLQKRLLAVPNLTWGKALEICLAFETAERGALALQPTKDINKVTPHYQPGRAQRGPDSKTTSSQSQCCYRCGEAHRPDGCRFKDVVCHYCSKRGHIARWCRKKERDSQSLKPGQGGANAIMEKLDQQVSSAEEDIAYVLAVTEKAPSPMIIDLNINNSQTRFEVDTGASRTVMAERAFSRLRTHTPSLVLEPCNISLRSYTGQHISLKGATRVTVSYKGKSYRLSALVVAGQGANLLGRDWIKVLPLDWPVLLDGLFQQLQTAPITSGQLKDWTRRDPLLARVCLYVTGGWPLTCPASDFLPYFKRRDELTVEDGVLLWGLRVIIPPRGRKVLMEELHEAHPGVSRMKAVARAYMWWPGLDTALEDLVKSCTACQQIRNAPPAAPVCPWEWPGKPWTRLHVDYAGPFLGEMFLVLVDSHSKWLEVFPVKSATSTATVDHLRDVFSAHGLPHTVVSDNASIFTSSEFEGFLKLNGVRHLTSAPYHPSSNGLVERAVQTLKKSLKKMTGGTLRARLARFLAAYRFTPHATTGLSPAEMLFGRRVRTRWDLLRPDAQAKVLRGQEMMVANSERHAVGREMPLRAAVWVRDFSGREKWLPGTVIDKTGPLSYRVEVAGNVWRRHVDHLLCRNKSPRAGQDWEPGVEQQSSDQPDSLAPADSTGEQPDAEDVPGLQSTEPDDAEPDVVPWRSSRVRKRPSRLDL</sequence>
<dbReference type="InterPro" id="IPR001995">
    <property type="entry name" value="Peptidase_A2_cat"/>
</dbReference>
<proteinExistence type="predicted"/>
<dbReference type="InterPro" id="IPR001584">
    <property type="entry name" value="Integrase_cat-core"/>
</dbReference>
<dbReference type="PROSITE" id="PS50994">
    <property type="entry name" value="INTEGRASE"/>
    <property type="match status" value="1"/>
</dbReference>
<dbReference type="InterPro" id="IPR012337">
    <property type="entry name" value="RNaseH-like_sf"/>
</dbReference>
<organism evidence="6 7">
    <name type="scientific">Coilia grayii</name>
    <name type="common">Gray's grenadier anchovy</name>
    <dbReference type="NCBI Taxonomy" id="363190"/>
    <lineage>
        <taxon>Eukaryota</taxon>
        <taxon>Metazoa</taxon>
        <taxon>Chordata</taxon>
        <taxon>Craniata</taxon>
        <taxon>Vertebrata</taxon>
        <taxon>Euteleostomi</taxon>
        <taxon>Actinopterygii</taxon>
        <taxon>Neopterygii</taxon>
        <taxon>Teleostei</taxon>
        <taxon>Clupei</taxon>
        <taxon>Clupeiformes</taxon>
        <taxon>Clupeoidei</taxon>
        <taxon>Engraulidae</taxon>
        <taxon>Coilinae</taxon>
        <taxon>Coilia</taxon>
    </lineage>
</organism>
<evidence type="ECO:0000256" key="1">
    <source>
        <dbReference type="ARBA" id="ARBA00022801"/>
    </source>
</evidence>
<dbReference type="AlphaFoldDB" id="A0ABD1IV98"/>
<comment type="caution">
    <text evidence="6">The sequence shown here is derived from an EMBL/GenBank/DDBJ whole genome shotgun (WGS) entry which is preliminary data.</text>
</comment>
<evidence type="ECO:0000313" key="6">
    <source>
        <dbReference type="EMBL" id="KAL2077910.1"/>
    </source>
</evidence>
<dbReference type="PROSITE" id="PS50175">
    <property type="entry name" value="ASP_PROT_RETROV"/>
    <property type="match status" value="1"/>
</dbReference>
<feature type="compositionally biased region" description="Basic residues" evidence="3">
    <location>
        <begin position="827"/>
        <end position="838"/>
    </location>
</feature>
<dbReference type="PANTHER" id="PTHR37984:SF13">
    <property type="entry name" value="RIBONUCLEASE H"/>
    <property type="match status" value="1"/>
</dbReference>
<keyword evidence="7" id="KW-1185">Reference proteome</keyword>
<dbReference type="InterPro" id="IPR036875">
    <property type="entry name" value="Znf_CCHC_sf"/>
</dbReference>
<dbReference type="SUPFAM" id="SSF50630">
    <property type="entry name" value="Acid proteases"/>
    <property type="match status" value="1"/>
</dbReference>
<evidence type="ECO:0000256" key="2">
    <source>
        <dbReference type="ARBA" id="ARBA00039658"/>
    </source>
</evidence>
<dbReference type="InterPro" id="IPR041588">
    <property type="entry name" value="Integrase_H2C2"/>
</dbReference>
<evidence type="ECO:0000313" key="7">
    <source>
        <dbReference type="Proteomes" id="UP001591681"/>
    </source>
</evidence>
<dbReference type="Gene3D" id="2.40.70.10">
    <property type="entry name" value="Acid Proteases"/>
    <property type="match status" value="1"/>
</dbReference>
<evidence type="ECO:0000256" key="3">
    <source>
        <dbReference type="SAM" id="MobiDB-lite"/>
    </source>
</evidence>
<dbReference type="Gene3D" id="1.10.340.70">
    <property type="match status" value="1"/>
</dbReference>
<dbReference type="SUPFAM" id="SSF57756">
    <property type="entry name" value="Retrovirus zinc finger-like domains"/>
    <property type="match status" value="1"/>
</dbReference>
<dbReference type="FunFam" id="3.30.420.10:FF:000063">
    <property type="entry name" value="Retrovirus-related Pol polyprotein from transposon 297-like Protein"/>
    <property type="match status" value="1"/>
</dbReference>
<feature type="region of interest" description="Disordered" evidence="3">
    <location>
        <begin position="181"/>
        <end position="202"/>
    </location>
</feature>
<evidence type="ECO:0000259" key="4">
    <source>
        <dbReference type="PROSITE" id="PS50175"/>
    </source>
</evidence>
<dbReference type="GO" id="GO:0016787">
    <property type="term" value="F:hydrolase activity"/>
    <property type="evidence" value="ECO:0007669"/>
    <property type="project" value="UniProtKB-KW"/>
</dbReference>
<gene>
    <name evidence="6" type="ORF">ACEWY4_025595</name>
</gene>
<dbReference type="Pfam" id="PF00665">
    <property type="entry name" value="rve"/>
    <property type="match status" value="1"/>
</dbReference>
<dbReference type="Proteomes" id="UP001591681">
    <property type="component" value="Unassembled WGS sequence"/>
</dbReference>
<name>A0ABD1IV98_9TELE</name>
<dbReference type="InterPro" id="IPR050951">
    <property type="entry name" value="Retrovirus_Pol_polyprotein"/>
</dbReference>
<dbReference type="Gene3D" id="3.30.420.10">
    <property type="entry name" value="Ribonuclease H-like superfamily/Ribonuclease H"/>
    <property type="match status" value="1"/>
</dbReference>
<dbReference type="InterPro" id="IPR036397">
    <property type="entry name" value="RNaseH_sf"/>
</dbReference>
<dbReference type="FunFam" id="1.10.340.70:FF:000003">
    <property type="entry name" value="Protein CBG25708"/>
    <property type="match status" value="1"/>
</dbReference>
<reference evidence="6 7" key="1">
    <citation type="submission" date="2024-09" db="EMBL/GenBank/DDBJ databases">
        <title>A chromosome-level genome assembly of Gray's grenadier anchovy, Coilia grayii.</title>
        <authorList>
            <person name="Fu Z."/>
        </authorList>
    </citation>
    <scope>NUCLEOTIDE SEQUENCE [LARGE SCALE GENOMIC DNA]</scope>
    <source>
        <strain evidence="6">G4</strain>
        <tissue evidence="6">Muscle</tissue>
    </source>
</reference>
<dbReference type="Pfam" id="PF17921">
    <property type="entry name" value="Integrase_H2C2"/>
    <property type="match status" value="1"/>
</dbReference>
<dbReference type="InterPro" id="IPR021109">
    <property type="entry name" value="Peptidase_aspartic_dom_sf"/>
</dbReference>
<feature type="region of interest" description="Disordered" evidence="3">
    <location>
        <begin position="769"/>
        <end position="838"/>
    </location>
</feature>
<evidence type="ECO:0000259" key="5">
    <source>
        <dbReference type="PROSITE" id="PS50994"/>
    </source>
</evidence>
<accession>A0ABD1IV98</accession>
<dbReference type="SUPFAM" id="SSF53098">
    <property type="entry name" value="Ribonuclease H-like"/>
    <property type="match status" value="1"/>
</dbReference>
<dbReference type="PANTHER" id="PTHR37984">
    <property type="entry name" value="PROTEIN CBG26694"/>
    <property type="match status" value="1"/>
</dbReference>